<feature type="active site" evidence="9">
    <location>
        <position position="49"/>
    </location>
</feature>
<dbReference type="EMBL" id="MHIU01000039">
    <property type="protein sequence ID" value="OGY57294.1"/>
    <property type="molecule type" value="Genomic_DNA"/>
</dbReference>
<evidence type="ECO:0000256" key="1">
    <source>
        <dbReference type="ARBA" id="ARBA00000109"/>
    </source>
</evidence>
<dbReference type="InterPro" id="IPR036389">
    <property type="entry name" value="RNase_III_sf"/>
</dbReference>
<dbReference type="CDD" id="cd10845">
    <property type="entry name" value="DSRM_RNAse_III_family"/>
    <property type="match status" value="1"/>
</dbReference>
<comment type="cofactor">
    <cofactor evidence="9">
        <name>Mg(2+)</name>
        <dbReference type="ChEBI" id="CHEBI:18420"/>
    </cofactor>
</comment>
<keyword evidence="4 9" id="KW-0507">mRNA processing</keyword>
<evidence type="ECO:0000256" key="8">
    <source>
        <dbReference type="ARBA" id="ARBA00022884"/>
    </source>
</evidence>
<comment type="catalytic activity">
    <reaction evidence="1 9">
        <text>Endonucleolytic cleavage to 5'-phosphomonoester.</text>
        <dbReference type="EC" id="3.1.26.3"/>
    </reaction>
</comment>
<feature type="binding site" evidence="9">
    <location>
        <position position="122"/>
    </location>
    <ligand>
        <name>Mg(2+)</name>
        <dbReference type="ChEBI" id="CHEBI:18420"/>
    </ligand>
</feature>
<evidence type="ECO:0000256" key="6">
    <source>
        <dbReference type="ARBA" id="ARBA00022759"/>
    </source>
</evidence>
<proteinExistence type="inferred from homology"/>
<dbReference type="GO" id="GO:0008033">
    <property type="term" value="P:tRNA processing"/>
    <property type="evidence" value="ECO:0007669"/>
    <property type="project" value="UniProtKB-KW"/>
</dbReference>
<dbReference type="AlphaFoldDB" id="A0A1G1YYC9"/>
<keyword evidence="6 9" id="KW-0255">Endonuclease</keyword>
<keyword evidence="9" id="KW-0819">tRNA processing</keyword>
<dbReference type="GO" id="GO:0004525">
    <property type="term" value="F:ribonuclease III activity"/>
    <property type="evidence" value="ECO:0007669"/>
    <property type="project" value="UniProtKB-UniRule"/>
</dbReference>
<evidence type="ECO:0000259" key="10">
    <source>
        <dbReference type="PROSITE" id="PS50137"/>
    </source>
</evidence>
<dbReference type="InterPro" id="IPR014720">
    <property type="entry name" value="dsRBD_dom"/>
</dbReference>
<evidence type="ECO:0000256" key="2">
    <source>
        <dbReference type="ARBA" id="ARBA00010183"/>
    </source>
</evidence>
<dbReference type="NCBIfam" id="TIGR02191">
    <property type="entry name" value="RNaseIII"/>
    <property type="match status" value="1"/>
</dbReference>
<keyword evidence="9" id="KW-0963">Cytoplasm</keyword>
<feature type="domain" description="DRBM" evidence="10">
    <location>
        <begin position="159"/>
        <end position="228"/>
    </location>
</feature>
<dbReference type="EC" id="3.1.26.3" evidence="9"/>
<dbReference type="Pfam" id="PF14622">
    <property type="entry name" value="Ribonucleas_3_3"/>
    <property type="match status" value="1"/>
</dbReference>
<organism evidence="12 13">
    <name type="scientific">Candidatus Colwellbacteria bacterium RIFCSPHIGHO2_02_FULL_43_15</name>
    <dbReference type="NCBI Taxonomy" id="1797686"/>
    <lineage>
        <taxon>Bacteria</taxon>
        <taxon>Candidatus Colwelliibacteriota</taxon>
    </lineage>
</organism>
<dbReference type="InterPro" id="IPR000999">
    <property type="entry name" value="RNase_III_dom"/>
</dbReference>
<dbReference type="HAMAP" id="MF_00104">
    <property type="entry name" value="RNase_III"/>
    <property type="match status" value="1"/>
</dbReference>
<evidence type="ECO:0000313" key="13">
    <source>
        <dbReference type="Proteomes" id="UP000178651"/>
    </source>
</evidence>
<keyword evidence="9" id="KW-0699">rRNA-binding</keyword>
<gene>
    <name evidence="9" type="primary">rnc</name>
    <name evidence="12" type="ORF">A3D47_00590</name>
</gene>
<keyword evidence="8 9" id="KW-0694">RNA-binding</keyword>
<dbReference type="FunFam" id="1.10.1520.10:FF:000001">
    <property type="entry name" value="Ribonuclease 3"/>
    <property type="match status" value="1"/>
</dbReference>
<dbReference type="Gene3D" id="3.30.160.20">
    <property type="match status" value="1"/>
</dbReference>
<reference evidence="12 13" key="1">
    <citation type="journal article" date="2016" name="Nat. Commun.">
        <title>Thousands of microbial genomes shed light on interconnected biogeochemical processes in an aquifer system.</title>
        <authorList>
            <person name="Anantharaman K."/>
            <person name="Brown C.T."/>
            <person name="Hug L.A."/>
            <person name="Sharon I."/>
            <person name="Castelle C.J."/>
            <person name="Probst A.J."/>
            <person name="Thomas B.C."/>
            <person name="Singh A."/>
            <person name="Wilkins M.J."/>
            <person name="Karaoz U."/>
            <person name="Brodie E.L."/>
            <person name="Williams K.H."/>
            <person name="Hubbard S.S."/>
            <person name="Banfield J.F."/>
        </authorList>
    </citation>
    <scope>NUCLEOTIDE SEQUENCE [LARGE SCALE GENOMIC DNA]</scope>
</reference>
<dbReference type="InterPro" id="IPR011907">
    <property type="entry name" value="RNase_III"/>
</dbReference>
<comment type="subunit">
    <text evidence="9">Homodimer.</text>
</comment>
<dbReference type="PANTHER" id="PTHR11207">
    <property type="entry name" value="RIBONUCLEASE III"/>
    <property type="match status" value="1"/>
</dbReference>
<feature type="active site" evidence="9">
    <location>
        <position position="122"/>
    </location>
</feature>
<evidence type="ECO:0000313" key="12">
    <source>
        <dbReference type="EMBL" id="OGY57294.1"/>
    </source>
</evidence>
<name>A0A1G1YYC9_9BACT</name>
<evidence type="ECO:0000256" key="5">
    <source>
        <dbReference type="ARBA" id="ARBA00022722"/>
    </source>
</evidence>
<dbReference type="GO" id="GO:0019843">
    <property type="term" value="F:rRNA binding"/>
    <property type="evidence" value="ECO:0007669"/>
    <property type="project" value="UniProtKB-KW"/>
</dbReference>
<dbReference type="Proteomes" id="UP000178651">
    <property type="component" value="Unassembled WGS sequence"/>
</dbReference>
<evidence type="ECO:0000256" key="4">
    <source>
        <dbReference type="ARBA" id="ARBA00022664"/>
    </source>
</evidence>
<dbReference type="SMART" id="SM00358">
    <property type="entry name" value="DSRM"/>
    <property type="match status" value="1"/>
</dbReference>
<keyword evidence="5 9" id="KW-0540">Nuclease</keyword>
<dbReference type="GO" id="GO:0005737">
    <property type="term" value="C:cytoplasm"/>
    <property type="evidence" value="ECO:0007669"/>
    <property type="project" value="UniProtKB-SubCell"/>
</dbReference>
<keyword evidence="9" id="KW-0460">Magnesium</keyword>
<accession>A0A1G1YYC9</accession>
<feature type="binding site" evidence="9">
    <location>
        <position position="119"/>
    </location>
    <ligand>
        <name>Mg(2+)</name>
        <dbReference type="ChEBI" id="CHEBI:18420"/>
    </ligand>
</feature>
<comment type="similarity">
    <text evidence="2">Belongs to the ribonuclease III family.</text>
</comment>
<dbReference type="Gene3D" id="1.10.1520.10">
    <property type="entry name" value="Ribonuclease III domain"/>
    <property type="match status" value="1"/>
</dbReference>
<dbReference type="PROSITE" id="PS50137">
    <property type="entry name" value="DS_RBD"/>
    <property type="match status" value="1"/>
</dbReference>
<feature type="binding site" evidence="9">
    <location>
        <position position="45"/>
    </location>
    <ligand>
        <name>Mg(2+)</name>
        <dbReference type="ChEBI" id="CHEBI:18420"/>
    </ligand>
</feature>
<dbReference type="SMART" id="SM00535">
    <property type="entry name" value="RIBOc"/>
    <property type="match status" value="1"/>
</dbReference>
<comment type="subcellular location">
    <subcellularLocation>
        <location evidence="9">Cytoplasm</location>
    </subcellularLocation>
</comment>
<dbReference type="SUPFAM" id="SSF54768">
    <property type="entry name" value="dsRNA-binding domain-like"/>
    <property type="match status" value="1"/>
</dbReference>
<sequence>MDLKKLQSRINLQFESEDLLKEALTHRSYVNENPSWPFKNNERLEFLGDAVLELVITEELFKHLPKKEEGELTMHRAALVNAKMLGKIARNIGLDEEVLVSKGETKEILNGNGETILADGIEALIGALYLDGGYDAAQKFIRTFILQELDSVIKAGVKDAKSLIQEMVQSEHGFTPTYRVIEESGPAHQKVFKVGLYVGEELRSSGTGNSKQNAELVAAEKLVSKLKAKSII</sequence>
<evidence type="ECO:0000256" key="7">
    <source>
        <dbReference type="ARBA" id="ARBA00022801"/>
    </source>
</evidence>
<comment type="caution">
    <text evidence="12">The sequence shown here is derived from an EMBL/GenBank/DDBJ whole genome shotgun (WGS) entry which is preliminary data.</text>
</comment>
<dbReference type="PROSITE" id="PS50142">
    <property type="entry name" value="RNASE_3_2"/>
    <property type="match status" value="1"/>
</dbReference>
<dbReference type="GO" id="GO:0006364">
    <property type="term" value="P:rRNA processing"/>
    <property type="evidence" value="ECO:0007669"/>
    <property type="project" value="UniProtKB-UniRule"/>
</dbReference>
<protein>
    <recommendedName>
        <fullName evidence="9">Ribonuclease 3</fullName>
        <ecNumber evidence="9">3.1.26.3</ecNumber>
    </recommendedName>
    <alternativeName>
        <fullName evidence="9">Ribonuclease III</fullName>
        <shortName evidence="9">RNase III</shortName>
    </alternativeName>
</protein>
<keyword evidence="9" id="KW-0479">Metal-binding</keyword>
<feature type="domain" description="RNase III" evidence="11">
    <location>
        <begin position="3"/>
        <end position="133"/>
    </location>
</feature>
<comment type="function">
    <text evidence="9">Digests double-stranded RNA. Involved in the processing of primary rRNA transcript to yield the immediate precursors to the large and small rRNAs (23S and 16S). Processes some mRNAs, and tRNAs when they are encoded in the rRNA operon. Processes pre-crRNA and tracrRNA of type II CRISPR loci if present in the organism.</text>
</comment>
<dbReference type="Pfam" id="PF00035">
    <property type="entry name" value="dsrm"/>
    <property type="match status" value="1"/>
</dbReference>
<dbReference type="SUPFAM" id="SSF69065">
    <property type="entry name" value="RNase III domain-like"/>
    <property type="match status" value="1"/>
</dbReference>
<dbReference type="GO" id="GO:0010468">
    <property type="term" value="P:regulation of gene expression"/>
    <property type="evidence" value="ECO:0007669"/>
    <property type="project" value="TreeGrafter"/>
</dbReference>
<dbReference type="PANTHER" id="PTHR11207:SF0">
    <property type="entry name" value="RIBONUCLEASE 3"/>
    <property type="match status" value="1"/>
</dbReference>
<evidence type="ECO:0000256" key="9">
    <source>
        <dbReference type="HAMAP-Rule" id="MF_00104"/>
    </source>
</evidence>
<dbReference type="GO" id="GO:0046872">
    <property type="term" value="F:metal ion binding"/>
    <property type="evidence" value="ECO:0007669"/>
    <property type="project" value="UniProtKB-KW"/>
</dbReference>
<keyword evidence="3 9" id="KW-0698">rRNA processing</keyword>
<dbReference type="GO" id="GO:0006397">
    <property type="term" value="P:mRNA processing"/>
    <property type="evidence" value="ECO:0007669"/>
    <property type="project" value="UniProtKB-UniRule"/>
</dbReference>
<dbReference type="PROSITE" id="PS00517">
    <property type="entry name" value="RNASE_3_1"/>
    <property type="match status" value="1"/>
</dbReference>
<keyword evidence="7 9" id="KW-0378">Hydrolase</keyword>
<evidence type="ECO:0000256" key="3">
    <source>
        <dbReference type="ARBA" id="ARBA00022552"/>
    </source>
</evidence>
<dbReference type="CDD" id="cd00593">
    <property type="entry name" value="RIBOc"/>
    <property type="match status" value="1"/>
</dbReference>
<evidence type="ECO:0000259" key="11">
    <source>
        <dbReference type="PROSITE" id="PS50142"/>
    </source>
</evidence>
<dbReference type="GO" id="GO:0003725">
    <property type="term" value="F:double-stranded RNA binding"/>
    <property type="evidence" value="ECO:0007669"/>
    <property type="project" value="TreeGrafter"/>
</dbReference>